<dbReference type="Gene3D" id="3.30.1380.10">
    <property type="match status" value="1"/>
</dbReference>
<dbReference type="SUPFAM" id="SSF55166">
    <property type="entry name" value="Hedgehog/DD-peptidase"/>
    <property type="match status" value="1"/>
</dbReference>
<dbReference type="PANTHER" id="PTHR34385">
    <property type="entry name" value="D-ALANYL-D-ALANINE CARBOXYPEPTIDASE"/>
    <property type="match status" value="1"/>
</dbReference>
<evidence type="ECO:0000259" key="3">
    <source>
        <dbReference type="Pfam" id="PF02557"/>
    </source>
</evidence>
<comment type="caution">
    <text evidence="4">The sequence shown here is derived from an EMBL/GenBank/DDBJ whole genome shotgun (WGS) entry which is preliminary data.</text>
</comment>
<organism evidence="4 5">
    <name type="scientific">Arthrobacter mangrovi</name>
    <dbReference type="NCBI Taxonomy" id="2966350"/>
    <lineage>
        <taxon>Bacteria</taxon>
        <taxon>Bacillati</taxon>
        <taxon>Actinomycetota</taxon>
        <taxon>Actinomycetes</taxon>
        <taxon>Micrococcales</taxon>
        <taxon>Micrococcaceae</taxon>
        <taxon>Arthrobacter</taxon>
    </lineage>
</organism>
<dbReference type="InterPro" id="IPR003709">
    <property type="entry name" value="VanY-like_core_dom"/>
</dbReference>
<reference evidence="4 5" key="1">
    <citation type="journal article" date="2023" name="Int. J. Syst. Evol. Microbiol.">
        <title>Arthrobacter mangrovi sp. nov., an actinobacterium isolated from the rhizosphere of a mangrove.</title>
        <authorList>
            <person name="Hamada M."/>
            <person name="Saitou S."/>
            <person name="Enomoto N."/>
            <person name="Nanri K."/>
            <person name="Hidaka K."/>
            <person name="Miura T."/>
            <person name="Tamura T."/>
        </authorList>
    </citation>
    <scope>NUCLEOTIDE SEQUENCE [LARGE SCALE GENOMIC DNA]</scope>
    <source>
        <strain evidence="4 5">NBRC 112813</strain>
    </source>
</reference>
<name>A0ABQ5MT21_9MICC</name>
<dbReference type="CDD" id="cd14852">
    <property type="entry name" value="LD-carboxypeptidase"/>
    <property type="match status" value="1"/>
</dbReference>
<evidence type="ECO:0000256" key="1">
    <source>
        <dbReference type="SAM" id="MobiDB-lite"/>
    </source>
</evidence>
<dbReference type="PANTHER" id="PTHR34385:SF1">
    <property type="entry name" value="PEPTIDOGLYCAN L-ALANYL-D-GLUTAMATE ENDOPEPTIDASE CWLK"/>
    <property type="match status" value="1"/>
</dbReference>
<feature type="domain" description="D-alanyl-D-alanine carboxypeptidase-like core" evidence="3">
    <location>
        <begin position="130"/>
        <end position="257"/>
    </location>
</feature>
<evidence type="ECO:0000313" key="4">
    <source>
        <dbReference type="EMBL" id="GLB67125.1"/>
    </source>
</evidence>
<evidence type="ECO:0000256" key="2">
    <source>
        <dbReference type="SAM" id="SignalP"/>
    </source>
</evidence>
<feature type="compositionally biased region" description="Basic and acidic residues" evidence="1">
    <location>
        <begin position="78"/>
        <end position="94"/>
    </location>
</feature>
<evidence type="ECO:0000313" key="5">
    <source>
        <dbReference type="Proteomes" id="UP001209654"/>
    </source>
</evidence>
<keyword evidence="5" id="KW-1185">Reference proteome</keyword>
<feature type="compositionally biased region" description="Low complexity" evidence="1">
    <location>
        <begin position="38"/>
        <end position="75"/>
    </location>
</feature>
<feature type="chain" id="PRO_5046692207" description="D-alanyl-D-alanine carboxypeptidase-like core domain-containing protein" evidence="2">
    <location>
        <begin position="26"/>
        <end position="285"/>
    </location>
</feature>
<dbReference type="InterPro" id="IPR009045">
    <property type="entry name" value="Zn_M74/Hedgehog-like"/>
</dbReference>
<dbReference type="EMBL" id="BRVS01000005">
    <property type="protein sequence ID" value="GLB67125.1"/>
    <property type="molecule type" value="Genomic_DNA"/>
</dbReference>
<accession>A0ABQ5MT21</accession>
<dbReference type="Pfam" id="PF02557">
    <property type="entry name" value="VanY"/>
    <property type="match status" value="1"/>
</dbReference>
<feature type="signal peptide" evidence="2">
    <location>
        <begin position="1"/>
        <end position="25"/>
    </location>
</feature>
<protein>
    <recommendedName>
        <fullName evidence="3">D-alanyl-D-alanine carboxypeptidase-like core domain-containing protein</fullName>
    </recommendedName>
</protein>
<keyword evidence="2" id="KW-0732">Signal</keyword>
<dbReference type="InterPro" id="IPR058193">
    <property type="entry name" value="VanY/YodJ_core_dom"/>
</dbReference>
<dbReference type="PROSITE" id="PS51257">
    <property type="entry name" value="PROKAR_LIPOPROTEIN"/>
    <property type="match status" value="1"/>
</dbReference>
<dbReference type="InterPro" id="IPR052179">
    <property type="entry name" value="DD-CPase-like"/>
</dbReference>
<sequence length="285" mass="29308">MNAAKPVLLAALLGLAGLMAGCTPAEPPSPGGSTTAVSPGGTASPSSPARESPSQGTGSATTTSEPAETSAPATTKGPETEEPRAQGGHDDPARIDVVVNKQRPLQPRDYFPADLATPALTAGPGGDGTQLRAAAAEAAERMFAAAAADGAPMTVLSGFRSYETQVSTYQHWVDVNGKAGADRVSARPGFSEHQTGLSLDIGDSSGSCRLEACFADTPAGAWAARNAHRFGFVVRYQPGQESVTGYSPEPWHLRYIGTRDAGAMFGSGTKALETYYGLPPAPDYR</sequence>
<dbReference type="Proteomes" id="UP001209654">
    <property type="component" value="Unassembled WGS sequence"/>
</dbReference>
<feature type="region of interest" description="Disordered" evidence="1">
    <location>
        <begin position="20"/>
        <end position="128"/>
    </location>
</feature>
<proteinExistence type="predicted"/>
<gene>
    <name evidence="4" type="ORF">AHIS1636_15640</name>
</gene>
<dbReference type="RefSeq" id="WP_264795247.1">
    <property type="nucleotide sequence ID" value="NZ_BRVS01000005.1"/>
</dbReference>